<keyword evidence="2" id="KW-0472">Membrane</keyword>
<accession>A0ABP8U1T9</accession>
<feature type="signal peptide" evidence="3">
    <location>
        <begin position="1"/>
        <end position="26"/>
    </location>
</feature>
<gene>
    <name evidence="4" type="ORF">GCM10023196_011310</name>
</gene>
<keyword evidence="3" id="KW-0732">Signal</keyword>
<dbReference type="Proteomes" id="UP001501442">
    <property type="component" value="Unassembled WGS sequence"/>
</dbReference>
<sequence>MRRAGVSRSLAVGLLALSLLASVASAGATSAADRLDRIAAALRRSPVFVDPDVSYLLDARDRAALGKQIGAAGIPMYLVGVPLLSEDESGGEADYFLYLLHQRLGRPGVYLVADQRGDLDWTSYQVPRKASLDFDTAHGDTSLPRCLHDVIDAFARAPSAAPSTPQTPAAPEPDGRHQRPSAGRLAGEFAKVFFPVLIVSALVLWPLWLIGRLVFGGVRRAVRGDSRTLGRRRLRRRAAAELTRLAEALGHASDDRGRGRATADYDAARLLYDEKSDPGSLFGVIVLALDGQDALRADTATPDPRCMVDPLHGPAPGTVRVWLPGLPDRRLPLCEACRQAAKEERRPLMLIIDGEKRPYYQAPGLWERIRGRHASLPEDVLEYLGVE</sequence>
<evidence type="ECO:0000256" key="3">
    <source>
        <dbReference type="SAM" id="SignalP"/>
    </source>
</evidence>
<comment type="caution">
    <text evidence="4">The sequence shown here is derived from an EMBL/GenBank/DDBJ whole genome shotgun (WGS) entry which is preliminary data.</text>
</comment>
<feature type="region of interest" description="Disordered" evidence="1">
    <location>
        <begin position="158"/>
        <end position="181"/>
    </location>
</feature>
<evidence type="ECO:0000256" key="2">
    <source>
        <dbReference type="SAM" id="Phobius"/>
    </source>
</evidence>
<feature type="chain" id="PRO_5045392989" description="TPM domain-containing protein" evidence="3">
    <location>
        <begin position="27"/>
        <end position="387"/>
    </location>
</feature>
<dbReference type="EMBL" id="BAABHK010000001">
    <property type="protein sequence ID" value="GAA4621759.1"/>
    <property type="molecule type" value="Genomic_DNA"/>
</dbReference>
<keyword evidence="2" id="KW-0812">Transmembrane</keyword>
<reference evidence="5" key="1">
    <citation type="journal article" date="2019" name="Int. J. Syst. Evol. Microbiol.">
        <title>The Global Catalogue of Microorganisms (GCM) 10K type strain sequencing project: providing services to taxonomists for standard genome sequencing and annotation.</title>
        <authorList>
            <consortium name="The Broad Institute Genomics Platform"/>
            <consortium name="The Broad Institute Genome Sequencing Center for Infectious Disease"/>
            <person name="Wu L."/>
            <person name="Ma J."/>
        </authorList>
    </citation>
    <scope>NUCLEOTIDE SEQUENCE [LARGE SCALE GENOMIC DNA]</scope>
    <source>
        <strain evidence="5">JCM 17939</strain>
    </source>
</reference>
<evidence type="ECO:0000313" key="4">
    <source>
        <dbReference type="EMBL" id="GAA4621759.1"/>
    </source>
</evidence>
<organism evidence="4 5">
    <name type="scientific">Actinoallomurus vinaceus</name>
    <dbReference type="NCBI Taxonomy" id="1080074"/>
    <lineage>
        <taxon>Bacteria</taxon>
        <taxon>Bacillati</taxon>
        <taxon>Actinomycetota</taxon>
        <taxon>Actinomycetes</taxon>
        <taxon>Streptosporangiales</taxon>
        <taxon>Thermomonosporaceae</taxon>
        <taxon>Actinoallomurus</taxon>
    </lineage>
</organism>
<protein>
    <recommendedName>
        <fullName evidence="6">TPM domain-containing protein</fullName>
    </recommendedName>
</protein>
<evidence type="ECO:0000313" key="5">
    <source>
        <dbReference type="Proteomes" id="UP001501442"/>
    </source>
</evidence>
<evidence type="ECO:0000256" key="1">
    <source>
        <dbReference type="SAM" id="MobiDB-lite"/>
    </source>
</evidence>
<feature type="transmembrane region" description="Helical" evidence="2">
    <location>
        <begin position="192"/>
        <end position="215"/>
    </location>
</feature>
<keyword evidence="2" id="KW-1133">Transmembrane helix</keyword>
<feature type="compositionally biased region" description="Low complexity" evidence="1">
    <location>
        <begin position="158"/>
        <end position="169"/>
    </location>
</feature>
<keyword evidence="5" id="KW-1185">Reference proteome</keyword>
<name>A0ABP8U1T9_9ACTN</name>
<evidence type="ECO:0008006" key="6">
    <source>
        <dbReference type="Google" id="ProtNLM"/>
    </source>
</evidence>
<proteinExistence type="predicted"/>